<dbReference type="SUPFAM" id="SSF51735">
    <property type="entry name" value="NAD(P)-binding Rossmann-fold domains"/>
    <property type="match status" value="1"/>
</dbReference>
<feature type="domain" description="Enoyl reductase (ER)" evidence="1">
    <location>
        <begin position="15"/>
        <end position="319"/>
    </location>
</feature>
<protein>
    <submittedName>
        <fullName evidence="2">Alcohol dehydrogenase</fullName>
    </submittedName>
</protein>
<dbReference type="PANTHER" id="PTHR43482">
    <property type="entry name" value="PROTEIN AST1-RELATED"/>
    <property type="match status" value="1"/>
</dbReference>
<dbReference type="AlphaFoldDB" id="A0A4P8YK26"/>
<dbReference type="EMBL" id="CP040428">
    <property type="protein sequence ID" value="QCT20453.1"/>
    <property type="molecule type" value="Genomic_DNA"/>
</dbReference>
<dbReference type="InterPro" id="IPR013154">
    <property type="entry name" value="ADH-like_N"/>
</dbReference>
<name>A0A4P8YK26_9ENTR</name>
<evidence type="ECO:0000313" key="3">
    <source>
        <dbReference type="Proteomes" id="UP000302163"/>
    </source>
</evidence>
<evidence type="ECO:0000313" key="2">
    <source>
        <dbReference type="EMBL" id="QCT20453.1"/>
    </source>
</evidence>
<dbReference type="Pfam" id="PF08240">
    <property type="entry name" value="ADH_N"/>
    <property type="match status" value="1"/>
</dbReference>
<evidence type="ECO:0000259" key="1">
    <source>
        <dbReference type="SMART" id="SM00829"/>
    </source>
</evidence>
<dbReference type="OrthoDB" id="9771084at2"/>
<dbReference type="PANTHER" id="PTHR43482:SF1">
    <property type="entry name" value="PROTEIN AST1-RELATED"/>
    <property type="match status" value="1"/>
</dbReference>
<sequence>MNNSYQAWWWHDGAGPQALTQENRPLPVPAPGELLVHNRAIGLNPVDWKVLDSQRGKVPGVDGAGVVIAVGTGVSEHWLGQRVAYHQSLKRHGSFASHTPLAASAAMRIPAGLDNIRAAAFPCPGLTAWQALEKIPARPGERILISGAGGSVGHWLTQLAHRRGFIIEVMCNARHRERLQGLGASVWHPGPLVNDTPFPEALRHRYFAVFDAVNGEHSLRLGDALRANGHLISIQDRSTDWPCPPFGRALSLHEVALGALHFHGDDHDWQQLTRQGERLLEALADGTLHGESILVHDFASLPEQLEALKQRSFSGKLVINL</sequence>
<dbReference type="CDD" id="cd08271">
    <property type="entry name" value="MDR5"/>
    <property type="match status" value="1"/>
</dbReference>
<dbReference type="SMART" id="SM00829">
    <property type="entry name" value="PKS_ER"/>
    <property type="match status" value="1"/>
</dbReference>
<dbReference type="InterPro" id="IPR011032">
    <property type="entry name" value="GroES-like_sf"/>
</dbReference>
<dbReference type="InterPro" id="IPR020843">
    <property type="entry name" value="ER"/>
</dbReference>
<keyword evidence="3" id="KW-1185">Reference proteome</keyword>
<dbReference type="KEGG" id="izh:FEM41_12745"/>
<reference evidence="2 3" key="1">
    <citation type="submission" date="2019-05" db="EMBL/GenBank/DDBJ databases">
        <title>Complete genome sequence of Izhakiella calystegiae KSNA2, an endophyte isolated from beach morning glory (Calystegia soldanella).</title>
        <authorList>
            <person name="Jiang L."/>
            <person name="Jeong J.C."/>
            <person name="Kim C.Y."/>
            <person name="Kim D.H."/>
            <person name="Kim S.W."/>
            <person name="Lee j."/>
        </authorList>
    </citation>
    <scope>NUCLEOTIDE SEQUENCE [LARGE SCALE GENOMIC DNA]</scope>
    <source>
        <strain evidence="2 3">KSNA2</strain>
    </source>
</reference>
<dbReference type="InterPro" id="IPR036291">
    <property type="entry name" value="NAD(P)-bd_dom_sf"/>
</dbReference>
<dbReference type="SUPFAM" id="SSF50129">
    <property type="entry name" value="GroES-like"/>
    <property type="match status" value="1"/>
</dbReference>
<gene>
    <name evidence="2" type="ORF">FEM41_12745</name>
</gene>
<accession>A0A4P8YK26</accession>
<proteinExistence type="predicted"/>
<dbReference type="Gene3D" id="3.40.50.720">
    <property type="entry name" value="NAD(P)-binding Rossmann-like Domain"/>
    <property type="match status" value="1"/>
</dbReference>
<dbReference type="GO" id="GO:0016491">
    <property type="term" value="F:oxidoreductase activity"/>
    <property type="evidence" value="ECO:0007669"/>
    <property type="project" value="InterPro"/>
</dbReference>
<dbReference type="Gene3D" id="3.90.180.10">
    <property type="entry name" value="Medium-chain alcohol dehydrogenases, catalytic domain"/>
    <property type="match status" value="1"/>
</dbReference>
<dbReference type="Proteomes" id="UP000302163">
    <property type="component" value="Chromosome"/>
</dbReference>
<dbReference type="InterPro" id="IPR052585">
    <property type="entry name" value="Lipid_raft_assoc_Zn_ADH"/>
</dbReference>
<dbReference type="RefSeq" id="WP_138096328.1">
    <property type="nucleotide sequence ID" value="NZ_CP040428.1"/>
</dbReference>
<organism evidence="2 3">
    <name type="scientific">Jejubacter calystegiae</name>
    <dbReference type="NCBI Taxonomy" id="2579935"/>
    <lineage>
        <taxon>Bacteria</taxon>
        <taxon>Pseudomonadati</taxon>
        <taxon>Pseudomonadota</taxon>
        <taxon>Gammaproteobacteria</taxon>
        <taxon>Enterobacterales</taxon>
        <taxon>Enterobacteriaceae</taxon>
        <taxon>Jejubacter</taxon>
    </lineage>
</organism>